<feature type="domain" description="Nuclease associated modular" evidence="2">
    <location>
        <begin position="12"/>
        <end position="28"/>
    </location>
</feature>
<dbReference type="Pfam" id="PF13392">
    <property type="entry name" value="HNH_3"/>
    <property type="match status" value="1"/>
</dbReference>
<proteinExistence type="predicted"/>
<dbReference type="InterPro" id="IPR003615">
    <property type="entry name" value="HNH_nuc"/>
</dbReference>
<feature type="domain" description="Nuclease associated modular" evidence="2">
    <location>
        <begin position="29"/>
        <end position="45"/>
    </location>
</feature>
<dbReference type="EMBL" id="LAZR01027933">
    <property type="protein sequence ID" value="KKL64147.1"/>
    <property type="molecule type" value="Genomic_DNA"/>
</dbReference>
<feature type="compositionally biased region" description="Basic and acidic residues" evidence="1">
    <location>
        <begin position="83"/>
        <end position="98"/>
    </location>
</feature>
<dbReference type="Pfam" id="PF07460">
    <property type="entry name" value="NUMOD3"/>
    <property type="match status" value="1"/>
</dbReference>
<evidence type="ECO:0000256" key="1">
    <source>
        <dbReference type="SAM" id="MobiDB-lite"/>
    </source>
</evidence>
<dbReference type="SMART" id="SM00496">
    <property type="entry name" value="IENR2"/>
    <property type="match status" value="2"/>
</dbReference>
<evidence type="ECO:0000259" key="2">
    <source>
        <dbReference type="SMART" id="SM00496"/>
    </source>
</evidence>
<feature type="compositionally biased region" description="Basic residues" evidence="1">
    <location>
        <begin position="108"/>
        <end position="118"/>
    </location>
</feature>
<gene>
    <name evidence="3" type="ORF">LCGC14_2167940</name>
</gene>
<dbReference type="InterPro" id="IPR003611">
    <property type="entry name" value="NUMOD3"/>
</dbReference>
<dbReference type="GO" id="GO:0003677">
    <property type="term" value="F:DNA binding"/>
    <property type="evidence" value="ECO:0007669"/>
    <property type="project" value="InterPro"/>
</dbReference>
<evidence type="ECO:0000313" key="3">
    <source>
        <dbReference type="EMBL" id="KKL64147.1"/>
    </source>
</evidence>
<dbReference type="InterPro" id="IPR044925">
    <property type="entry name" value="His-Me_finger_sf"/>
</dbReference>
<accession>A0A0F9GLV0</accession>
<comment type="caution">
    <text evidence="3">The sequence shown here is derived from an EMBL/GenBank/DDBJ whole genome shotgun (WGS) entry which is preliminary data.</text>
</comment>
<organism evidence="3">
    <name type="scientific">marine sediment metagenome</name>
    <dbReference type="NCBI Taxonomy" id="412755"/>
    <lineage>
        <taxon>unclassified sequences</taxon>
        <taxon>metagenomes</taxon>
        <taxon>ecological metagenomes</taxon>
    </lineage>
</organism>
<feature type="region of interest" description="Disordered" evidence="1">
    <location>
        <begin position="83"/>
        <end position="118"/>
    </location>
</feature>
<dbReference type="SUPFAM" id="SSF54060">
    <property type="entry name" value="His-Me finger endonucleases"/>
    <property type="match status" value="1"/>
</dbReference>
<protein>
    <recommendedName>
        <fullName evidence="2">Nuclease associated modular domain-containing protein</fullName>
    </recommendedName>
</protein>
<dbReference type="AlphaFoldDB" id="A0A0F9GLV0"/>
<dbReference type="Gene3D" id="3.90.75.20">
    <property type="match status" value="1"/>
</dbReference>
<reference evidence="3" key="1">
    <citation type="journal article" date="2015" name="Nature">
        <title>Complex archaea that bridge the gap between prokaryotes and eukaryotes.</title>
        <authorList>
            <person name="Spang A."/>
            <person name="Saw J.H."/>
            <person name="Jorgensen S.L."/>
            <person name="Zaremba-Niedzwiedzka K."/>
            <person name="Martijn J."/>
            <person name="Lind A.E."/>
            <person name="van Eijk R."/>
            <person name="Schleper C."/>
            <person name="Guy L."/>
            <person name="Ettema T.J."/>
        </authorList>
    </citation>
    <scope>NUCLEOTIDE SEQUENCE</scope>
</reference>
<sequence>MSKALRGNKYCLGRPCSDETRAKLSVSHTGVPLSPAHRAAMSDSHFLFLNEGYAYAKFLGSWELAHRLAYVYYHGPIPEGRIVHHGNEDKLDNRKDNLESVTPGEHNRIHKLGRPRRG</sequence>
<name>A0A0F9GLV0_9ZZZZ</name>